<feature type="transmembrane region" description="Helical" evidence="1">
    <location>
        <begin position="58"/>
        <end position="83"/>
    </location>
</feature>
<dbReference type="AlphaFoldDB" id="A0A3B0ZFA7"/>
<accession>A0A3B0ZFA7</accession>
<name>A0A3B0ZFA7_9ZZZZ</name>
<evidence type="ECO:0000256" key="1">
    <source>
        <dbReference type="SAM" id="Phobius"/>
    </source>
</evidence>
<keyword evidence="1" id="KW-1133">Transmembrane helix</keyword>
<gene>
    <name evidence="3" type="ORF">MNBD_GAMMA12-497</name>
</gene>
<dbReference type="PANTHER" id="PTHR37938">
    <property type="entry name" value="BLL0215 PROTEIN"/>
    <property type="match status" value="1"/>
</dbReference>
<feature type="domain" description="YdbS-like PH" evidence="2">
    <location>
        <begin position="83"/>
        <end position="155"/>
    </location>
</feature>
<evidence type="ECO:0000259" key="2">
    <source>
        <dbReference type="Pfam" id="PF03703"/>
    </source>
</evidence>
<feature type="transmembrane region" description="Helical" evidence="1">
    <location>
        <begin position="21"/>
        <end position="46"/>
    </location>
</feature>
<reference evidence="3" key="1">
    <citation type="submission" date="2018-06" db="EMBL/GenBank/DDBJ databases">
        <authorList>
            <person name="Zhirakovskaya E."/>
        </authorList>
    </citation>
    <scope>NUCLEOTIDE SEQUENCE</scope>
</reference>
<proteinExistence type="predicted"/>
<dbReference type="Pfam" id="PF03703">
    <property type="entry name" value="bPH_2"/>
    <property type="match status" value="1"/>
</dbReference>
<dbReference type="InterPro" id="IPR005182">
    <property type="entry name" value="YdbS-like_PH"/>
</dbReference>
<sequence length="174" mass="20168">MKISTKNTVYFRPAIRSFLRELTFFCLGLIMYLFPLTMLHWFIFYFPDDVNMSIQKLIFVFTHYIGLALMFWASLLVCVVILANRYKLTSEYVESAWGIIARKTARVELSSIRTVNVNQGIIERLLGVGAISFSSAGTAGQDVTFTRIKYPLKLQALVNLKRQEIPQYRYQDSR</sequence>
<keyword evidence="1" id="KW-0472">Membrane</keyword>
<protein>
    <recommendedName>
        <fullName evidence="2">YdbS-like PH domain-containing protein</fullName>
    </recommendedName>
</protein>
<keyword evidence="1" id="KW-0812">Transmembrane</keyword>
<organism evidence="3">
    <name type="scientific">hydrothermal vent metagenome</name>
    <dbReference type="NCBI Taxonomy" id="652676"/>
    <lineage>
        <taxon>unclassified sequences</taxon>
        <taxon>metagenomes</taxon>
        <taxon>ecological metagenomes</taxon>
    </lineage>
</organism>
<dbReference type="PANTHER" id="PTHR37938:SF1">
    <property type="entry name" value="BLL0215 PROTEIN"/>
    <property type="match status" value="1"/>
</dbReference>
<dbReference type="EMBL" id="UOFL01000171">
    <property type="protein sequence ID" value="VAW79396.1"/>
    <property type="molecule type" value="Genomic_DNA"/>
</dbReference>
<evidence type="ECO:0000313" key="3">
    <source>
        <dbReference type="EMBL" id="VAW79396.1"/>
    </source>
</evidence>